<proteinExistence type="predicted"/>
<name>A0A2G1VUS1_9FLAO</name>
<evidence type="ECO:0000313" key="1">
    <source>
        <dbReference type="EMBL" id="PHQ30515.1"/>
    </source>
</evidence>
<dbReference type="OrthoDB" id="9773772at2"/>
<dbReference type="GO" id="GO:0016301">
    <property type="term" value="F:kinase activity"/>
    <property type="evidence" value="ECO:0007669"/>
    <property type="project" value="UniProtKB-KW"/>
</dbReference>
<dbReference type="Proteomes" id="UP000229433">
    <property type="component" value="Unassembled WGS sequence"/>
</dbReference>
<dbReference type="Gene3D" id="1.10.510.10">
    <property type="entry name" value="Transferase(Phosphotransferase) domain 1"/>
    <property type="match status" value="1"/>
</dbReference>
<dbReference type="InterPro" id="IPR011009">
    <property type="entry name" value="Kinase-like_dom_sf"/>
</dbReference>
<organism evidence="1 2">
    <name type="scientific">Leeuwenhoekiella nanhaiensis</name>
    <dbReference type="NCBI Taxonomy" id="1655491"/>
    <lineage>
        <taxon>Bacteria</taxon>
        <taxon>Pseudomonadati</taxon>
        <taxon>Bacteroidota</taxon>
        <taxon>Flavobacteriia</taxon>
        <taxon>Flavobacteriales</taxon>
        <taxon>Flavobacteriaceae</taxon>
        <taxon>Leeuwenhoekiella</taxon>
    </lineage>
</organism>
<dbReference type="Pfam" id="PF06293">
    <property type="entry name" value="Kdo"/>
    <property type="match status" value="1"/>
</dbReference>
<keyword evidence="2" id="KW-1185">Reference proteome</keyword>
<gene>
    <name evidence="1" type="ORF">CJ305_06045</name>
</gene>
<keyword evidence="1" id="KW-0418">Kinase</keyword>
<dbReference type="RefSeq" id="WP_099645348.1">
    <property type="nucleotide sequence ID" value="NZ_KZ319288.1"/>
</dbReference>
<comment type="caution">
    <text evidence="1">The sequence shown here is derived from an EMBL/GenBank/DDBJ whole genome shotgun (WGS) entry which is preliminary data.</text>
</comment>
<accession>A0A2G1VUS1</accession>
<dbReference type="SUPFAM" id="SSF56112">
    <property type="entry name" value="Protein kinase-like (PK-like)"/>
    <property type="match status" value="1"/>
</dbReference>
<evidence type="ECO:0000313" key="2">
    <source>
        <dbReference type="Proteomes" id="UP000229433"/>
    </source>
</evidence>
<dbReference type="EMBL" id="NQXA01000002">
    <property type="protein sequence ID" value="PHQ30515.1"/>
    <property type="molecule type" value="Genomic_DNA"/>
</dbReference>
<reference evidence="1 2" key="1">
    <citation type="submission" date="2017-08" db="EMBL/GenBank/DDBJ databases">
        <title>The whole genome shortgun sequences of strain Leeuwenhoekiella nanhaiensis G18 from the South China Sea.</title>
        <authorList>
            <person name="Liu Q."/>
        </authorList>
    </citation>
    <scope>NUCLEOTIDE SEQUENCE [LARGE SCALE GENOMIC DNA]</scope>
    <source>
        <strain evidence="1 2">G18</strain>
    </source>
</reference>
<keyword evidence="1" id="KW-0808">Transferase</keyword>
<sequence length="253" mass="30183">MRINFVLNPDFESYREQLLTTLQDFDTQGEYVTKGKRNTIKKINLNGTVFNIKQFKNPGWFNAIVYRYLRAGKAKRSYEYANYLIKNGLQTPTPVAYYEELNAGLGESFYISVHLEYDFDFRDLIHNPKWPERELILRQMTAFTYKLHENQIVFQDHSPGNTLIKKESPGSYQFYLIDLNRMGFKKLSLKERLHNFRRLWLSKTMIRIMAKEYASLYGASPQLTESLLSESSRSFQRKKIKKKRCKQRFKKMF</sequence>
<dbReference type="AlphaFoldDB" id="A0A2G1VUS1"/>
<protein>
    <submittedName>
        <fullName evidence="1">Lipopolysaccharide kinase</fullName>
    </submittedName>
</protein>